<dbReference type="InParanoid" id="A0A3N4LDE6"/>
<gene>
    <name evidence="4" type="ORF">L211DRAFT_842575</name>
</gene>
<dbReference type="SUPFAM" id="SSF57716">
    <property type="entry name" value="Glucocorticoid receptor-like (DNA-binding domain)"/>
    <property type="match status" value="1"/>
</dbReference>
<keyword evidence="2 4" id="KW-0689">Ribosomal protein</keyword>
<dbReference type="PANTHER" id="PTHR19836:SF19">
    <property type="entry name" value="SMALL RIBOSOMAL SUBUNIT PROTEIN US14M"/>
    <property type="match status" value="1"/>
</dbReference>
<dbReference type="Gene3D" id="1.10.287.1480">
    <property type="match status" value="1"/>
</dbReference>
<proteinExistence type="inferred from homology"/>
<evidence type="ECO:0000313" key="5">
    <source>
        <dbReference type="Proteomes" id="UP000267821"/>
    </source>
</evidence>
<dbReference type="Pfam" id="PF00253">
    <property type="entry name" value="Ribosomal_S14"/>
    <property type="match status" value="1"/>
</dbReference>
<organism evidence="4 5">
    <name type="scientific">Terfezia boudieri ATCC MYA-4762</name>
    <dbReference type="NCBI Taxonomy" id="1051890"/>
    <lineage>
        <taxon>Eukaryota</taxon>
        <taxon>Fungi</taxon>
        <taxon>Dikarya</taxon>
        <taxon>Ascomycota</taxon>
        <taxon>Pezizomycotina</taxon>
        <taxon>Pezizomycetes</taxon>
        <taxon>Pezizales</taxon>
        <taxon>Pezizaceae</taxon>
        <taxon>Terfezia</taxon>
    </lineage>
</organism>
<name>A0A3N4LDE6_9PEZI</name>
<dbReference type="AlphaFoldDB" id="A0A3N4LDE6"/>
<dbReference type="STRING" id="1051890.A0A3N4LDE6"/>
<dbReference type="OrthoDB" id="413436at2759"/>
<keyword evidence="5" id="KW-1185">Reference proteome</keyword>
<evidence type="ECO:0000256" key="2">
    <source>
        <dbReference type="ARBA" id="ARBA00022980"/>
    </source>
</evidence>
<reference evidence="4 5" key="1">
    <citation type="journal article" date="2018" name="Nat. Ecol. Evol.">
        <title>Pezizomycetes genomes reveal the molecular basis of ectomycorrhizal truffle lifestyle.</title>
        <authorList>
            <person name="Murat C."/>
            <person name="Payen T."/>
            <person name="Noel B."/>
            <person name="Kuo A."/>
            <person name="Morin E."/>
            <person name="Chen J."/>
            <person name="Kohler A."/>
            <person name="Krizsan K."/>
            <person name="Balestrini R."/>
            <person name="Da Silva C."/>
            <person name="Montanini B."/>
            <person name="Hainaut M."/>
            <person name="Levati E."/>
            <person name="Barry K.W."/>
            <person name="Belfiori B."/>
            <person name="Cichocki N."/>
            <person name="Clum A."/>
            <person name="Dockter R.B."/>
            <person name="Fauchery L."/>
            <person name="Guy J."/>
            <person name="Iotti M."/>
            <person name="Le Tacon F."/>
            <person name="Lindquist E.A."/>
            <person name="Lipzen A."/>
            <person name="Malagnac F."/>
            <person name="Mello A."/>
            <person name="Molinier V."/>
            <person name="Miyauchi S."/>
            <person name="Poulain J."/>
            <person name="Riccioni C."/>
            <person name="Rubini A."/>
            <person name="Sitrit Y."/>
            <person name="Splivallo R."/>
            <person name="Traeger S."/>
            <person name="Wang M."/>
            <person name="Zifcakova L."/>
            <person name="Wipf D."/>
            <person name="Zambonelli A."/>
            <person name="Paolocci F."/>
            <person name="Nowrousian M."/>
            <person name="Ottonello S."/>
            <person name="Baldrian P."/>
            <person name="Spatafora J.W."/>
            <person name="Henrissat B."/>
            <person name="Nagy L.G."/>
            <person name="Aury J.M."/>
            <person name="Wincker P."/>
            <person name="Grigoriev I.V."/>
            <person name="Bonfante P."/>
            <person name="Martin F.M."/>
        </authorList>
    </citation>
    <scope>NUCLEOTIDE SEQUENCE [LARGE SCALE GENOMIC DNA]</scope>
    <source>
        <strain evidence="4 5">ATCC MYA-4762</strain>
    </source>
</reference>
<accession>A0A3N4LDE6</accession>
<keyword evidence="3" id="KW-0687">Ribonucleoprotein</keyword>
<evidence type="ECO:0000313" key="4">
    <source>
        <dbReference type="EMBL" id="RPB19499.1"/>
    </source>
</evidence>
<protein>
    <submittedName>
        <fullName evidence="4">Putative mitochondrial 40s ribosomal protein</fullName>
    </submittedName>
</protein>
<dbReference type="EMBL" id="ML121588">
    <property type="protein sequence ID" value="RPB19499.1"/>
    <property type="molecule type" value="Genomic_DNA"/>
</dbReference>
<dbReference type="GO" id="GO:0006412">
    <property type="term" value="P:translation"/>
    <property type="evidence" value="ECO:0007669"/>
    <property type="project" value="InterPro"/>
</dbReference>
<evidence type="ECO:0000256" key="1">
    <source>
        <dbReference type="ARBA" id="ARBA00009083"/>
    </source>
</evidence>
<dbReference type="FunFam" id="1.10.287.1480:FF:000001">
    <property type="entry name" value="30S ribosomal protein S14"/>
    <property type="match status" value="1"/>
</dbReference>
<dbReference type="Proteomes" id="UP000267821">
    <property type="component" value="Unassembled WGS sequence"/>
</dbReference>
<dbReference type="GO" id="GO:0003735">
    <property type="term" value="F:structural constituent of ribosome"/>
    <property type="evidence" value="ECO:0007669"/>
    <property type="project" value="InterPro"/>
</dbReference>
<dbReference type="FunCoup" id="A0A3N4LDE6">
    <property type="interactions" value="553"/>
</dbReference>
<dbReference type="PANTHER" id="PTHR19836">
    <property type="entry name" value="30S RIBOSOMAL PROTEIN S14"/>
    <property type="match status" value="1"/>
</dbReference>
<evidence type="ECO:0000256" key="3">
    <source>
        <dbReference type="ARBA" id="ARBA00023274"/>
    </source>
</evidence>
<sequence>MFPTPLLQLSKKHPIGIFINARVLRDQMKREAFAENEQLRQALRYISQNTTLHPRQRAQAQLQLTTMHAHTRSTQFKNRCIVAGKGRGVFRDFRMGRYQFRLNALAGNLPGVKKASW</sequence>
<dbReference type="InterPro" id="IPR001209">
    <property type="entry name" value="Ribosomal_uS14"/>
</dbReference>
<comment type="similarity">
    <text evidence="1">Belongs to the universal ribosomal protein uS14 family.</text>
</comment>
<dbReference type="GO" id="GO:0005763">
    <property type="term" value="C:mitochondrial small ribosomal subunit"/>
    <property type="evidence" value="ECO:0007669"/>
    <property type="project" value="TreeGrafter"/>
</dbReference>